<keyword evidence="2 4" id="KW-0694">RNA-binding</keyword>
<dbReference type="GO" id="GO:0003723">
    <property type="term" value="F:RNA binding"/>
    <property type="evidence" value="ECO:0007669"/>
    <property type="project" value="UniProtKB-UniRule"/>
</dbReference>
<proteinExistence type="predicted"/>
<dbReference type="InterPro" id="IPR035979">
    <property type="entry name" value="RBD_domain_sf"/>
</dbReference>
<dbReference type="CDD" id="cd12232">
    <property type="entry name" value="RRM3_U2AF65"/>
    <property type="match status" value="1"/>
</dbReference>
<dbReference type="Pfam" id="PF00076">
    <property type="entry name" value="RRM_1"/>
    <property type="match status" value="1"/>
</dbReference>
<keyword evidence="3" id="KW-0508">mRNA splicing</keyword>
<dbReference type="GO" id="GO:0008380">
    <property type="term" value="P:RNA splicing"/>
    <property type="evidence" value="ECO:0007669"/>
    <property type="project" value="UniProtKB-KW"/>
</dbReference>
<evidence type="ECO:0000313" key="8">
    <source>
        <dbReference type="Proteomes" id="UP000242525"/>
    </source>
</evidence>
<organism evidence="7 8">
    <name type="scientific">Geotrichum candidum</name>
    <name type="common">Oospora lactis</name>
    <name type="synonym">Dipodascus geotrichum</name>
    <dbReference type="NCBI Taxonomy" id="1173061"/>
    <lineage>
        <taxon>Eukaryota</taxon>
        <taxon>Fungi</taxon>
        <taxon>Dikarya</taxon>
        <taxon>Ascomycota</taxon>
        <taxon>Saccharomycotina</taxon>
        <taxon>Dipodascomycetes</taxon>
        <taxon>Dipodascales</taxon>
        <taxon>Dipodascaceae</taxon>
        <taxon>Geotrichum</taxon>
    </lineage>
</organism>
<dbReference type="Proteomes" id="UP000242525">
    <property type="component" value="Unassembled WGS sequence"/>
</dbReference>
<evidence type="ECO:0000256" key="1">
    <source>
        <dbReference type="ARBA" id="ARBA00022664"/>
    </source>
</evidence>
<dbReference type="PANTHER" id="PTHR23139">
    <property type="entry name" value="RNA-BINDING PROTEIN"/>
    <property type="match status" value="1"/>
</dbReference>
<feature type="compositionally biased region" description="Basic residues" evidence="5">
    <location>
        <begin position="94"/>
        <end position="117"/>
    </location>
</feature>
<dbReference type="GO" id="GO:0006397">
    <property type="term" value="P:mRNA processing"/>
    <property type="evidence" value="ECO:0007669"/>
    <property type="project" value="UniProtKB-KW"/>
</dbReference>
<dbReference type="InterPro" id="IPR012677">
    <property type="entry name" value="Nucleotide-bd_a/b_plait_sf"/>
</dbReference>
<keyword evidence="1" id="KW-0507">mRNA processing</keyword>
<dbReference type="AlphaFoldDB" id="A0A0J9X2F6"/>
<evidence type="ECO:0000259" key="6">
    <source>
        <dbReference type="PROSITE" id="PS50102"/>
    </source>
</evidence>
<name>A0A0J9X2F6_GEOCN</name>
<dbReference type="SUPFAM" id="SSF54928">
    <property type="entry name" value="RNA-binding domain, RBD"/>
    <property type="match status" value="1"/>
</dbReference>
<dbReference type="EMBL" id="CCBN010000001">
    <property type="protein sequence ID" value="CDO51121.1"/>
    <property type="molecule type" value="Genomic_DNA"/>
</dbReference>
<evidence type="ECO:0000256" key="5">
    <source>
        <dbReference type="SAM" id="MobiDB-lite"/>
    </source>
</evidence>
<evidence type="ECO:0000256" key="2">
    <source>
        <dbReference type="ARBA" id="ARBA00022884"/>
    </source>
</evidence>
<feature type="domain" description="RRM" evidence="6">
    <location>
        <begin position="343"/>
        <end position="422"/>
    </location>
</feature>
<dbReference type="SMART" id="SM00360">
    <property type="entry name" value="RRM"/>
    <property type="match status" value="2"/>
</dbReference>
<dbReference type="PROSITE" id="PS50102">
    <property type="entry name" value="RRM"/>
    <property type="match status" value="1"/>
</dbReference>
<accession>A0A0J9X2F6</accession>
<sequence>MSINGDSWSHDQYPASSRDRDGNNRDRDRDNHHDRDGHRDRDSYRDRERERERDYRPRDKDYSSSRRDDYRRRDRDTRDTRDRERERERDRHSSSRRRPRSRSPYRSSHRSSRKRSRFANVDLTNVVSIDKRQRAHSLWDIKPPGYENVTAEMAKLSGVFPLPGTGRPADPSKLQGLVANSINHGNNFNGPNGNIGSRSAGQGTGIVLNIPANALRLENSRSARRLLVGGFDGSISEAEIKAYFNSLIASLELEDPVETGSSAVLQSFTTSDGAYVVLEFRTAEMATVGYGFDQAFFQDDDSKFVMTIRRPVDYITPFVDPLLQSTEPVDDDTVRQKIPDSSHKICIAGIPHYLNQAQIQEVLVAFGPITGFCLVRDKGDAKDSRGIAFCEFKDHSTTPIACQGLNGMELGDSKLRVKLACKGLDVDPSLLPFSSLEGMSSLGNTVKQNNKAGIPYRTPVLQLLNMVTPEELVDNTEYAEIVEDIGRECSKFGPITKIVVPRPDPKSVGTKRLMIQVVARKPEEESAKVVRGVGKVYIKFESAESCERAFNALSGRKFSDRTVISSFYPEENFDLGIF</sequence>
<feature type="region of interest" description="Disordered" evidence="5">
    <location>
        <begin position="1"/>
        <end position="119"/>
    </location>
</feature>
<protein>
    <recommendedName>
        <fullName evidence="6">RRM domain-containing protein</fullName>
    </recommendedName>
</protein>
<feature type="compositionally biased region" description="Basic and acidic residues" evidence="5">
    <location>
        <begin position="17"/>
        <end position="93"/>
    </location>
</feature>
<evidence type="ECO:0000256" key="4">
    <source>
        <dbReference type="PROSITE-ProRule" id="PRU00176"/>
    </source>
</evidence>
<dbReference type="InterPro" id="IPR000504">
    <property type="entry name" value="RRM_dom"/>
</dbReference>
<dbReference type="OrthoDB" id="10266058at2759"/>
<comment type="caution">
    <text evidence="7">The sequence shown here is derived from an EMBL/GenBank/DDBJ whole genome shotgun (WGS) entry which is preliminary data.</text>
</comment>
<gene>
    <name evidence="7" type="ORF">BN980_GECA01s01143g</name>
</gene>
<evidence type="ECO:0000313" key="7">
    <source>
        <dbReference type="EMBL" id="CDO51121.1"/>
    </source>
</evidence>
<evidence type="ECO:0000256" key="3">
    <source>
        <dbReference type="ARBA" id="ARBA00023187"/>
    </source>
</evidence>
<dbReference type="Gene3D" id="3.30.70.330">
    <property type="match status" value="3"/>
</dbReference>
<reference evidence="7" key="1">
    <citation type="submission" date="2014-03" db="EMBL/GenBank/DDBJ databases">
        <authorList>
            <person name="Casaregola S."/>
        </authorList>
    </citation>
    <scope>NUCLEOTIDE SEQUENCE [LARGE SCALE GENOMIC DNA]</scope>
    <source>
        <strain evidence="7">CLIB 918</strain>
    </source>
</reference>
<keyword evidence="8" id="KW-1185">Reference proteome</keyword>
<dbReference type="STRING" id="1173061.A0A0J9X2F6"/>